<feature type="region of interest" description="Disordered" evidence="1">
    <location>
        <begin position="1"/>
        <end position="34"/>
    </location>
</feature>
<keyword evidence="3" id="KW-1185">Reference proteome</keyword>
<accession>A0AAV4N757</accession>
<gene>
    <name evidence="2" type="ORF">CEXT_621771</name>
</gene>
<evidence type="ECO:0000256" key="1">
    <source>
        <dbReference type="SAM" id="MobiDB-lite"/>
    </source>
</evidence>
<sequence length="182" mass="20889">MQVKRSKRVSSSTNAFPLENDRNEDEKADAGTARSRCRRVQEGQCCRQCFRFFDHEVMPSMVMAVLVDGLVPVLSYDDGTERHVGFFLFTMPMSPVQFSPSVRWPKHLDLWARRTCTSDPTSSEIRRGICREIQKLTITLPLFCLFPNNRTEAKWRSSMAGVIGLEDFDNQNNSNLKSSKLF</sequence>
<dbReference type="Proteomes" id="UP001054945">
    <property type="component" value="Unassembled WGS sequence"/>
</dbReference>
<dbReference type="AlphaFoldDB" id="A0AAV4N757"/>
<evidence type="ECO:0000313" key="2">
    <source>
        <dbReference type="EMBL" id="GIX80692.1"/>
    </source>
</evidence>
<evidence type="ECO:0000313" key="3">
    <source>
        <dbReference type="Proteomes" id="UP001054945"/>
    </source>
</evidence>
<name>A0AAV4N757_CAEEX</name>
<feature type="compositionally biased region" description="Basic and acidic residues" evidence="1">
    <location>
        <begin position="19"/>
        <end position="29"/>
    </location>
</feature>
<reference evidence="2 3" key="1">
    <citation type="submission" date="2021-06" db="EMBL/GenBank/DDBJ databases">
        <title>Caerostris extrusa draft genome.</title>
        <authorList>
            <person name="Kono N."/>
            <person name="Arakawa K."/>
        </authorList>
    </citation>
    <scope>NUCLEOTIDE SEQUENCE [LARGE SCALE GENOMIC DNA]</scope>
</reference>
<organism evidence="2 3">
    <name type="scientific">Caerostris extrusa</name>
    <name type="common">Bark spider</name>
    <name type="synonym">Caerostris bankana</name>
    <dbReference type="NCBI Taxonomy" id="172846"/>
    <lineage>
        <taxon>Eukaryota</taxon>
        <taxon>Metazoa</taxon>
        <taxon>Ecdysozoa</taxon>
        <taxon>Arthropoda</taxon>
        <taxon>Chelicerata</taxon>
        <taxon>Arachnida</taxon>
        <taxon>Araneae</taxon>
        <taxon>Araneomorphae</taxon>
        <taxon>Entelegynae</taxon>
        <taxon>Araneoidea</taxon>
        <taxon>Araneidae</taxon>
        <taxon>Caerostris</taxon>
    </lineage>
</organism>
<proteinExistence type="predicted"/>
<protein>
    <submittedName>
        <fullName evidence="2">Uncharacterized protein</fullName>
    </submittedName>
</protein>
<comment type="caution">
    <text evidence="2">The sequence shown here is derived from an EMBL/GenBank/DDBJ whole genome shotgun (WGS) entry which is preliminary data.</text>
</comment>
<dbReference type="EMBL" id="BPLR01003055">
    <property type="protein sequence ID" value="GIX80692.1"/>
    <property type="molecule type" value="Genomic_DNA"/>
</dbReference>